<name>A0A6F9EFG9_9BACL</name>
<dbReference type="SUPFAM" id="SSF46785">
    <property type="entry name" value="Winged helix' DNA-binding domain"/>
    <property type="match status" value="1"/>
</dbReference>
<protein>
    <submittedName>
        <fullName evidence="3">MarR family transcriptional regulator</fullName>
    </submittedName>
</protein>
<reference evidence="3 4" key="1">
    <citation type="submission" date="2020-04" db="EMBL/GenBank/DDBJ databases">
        <authorList>
            <person name="Hogendoorn C."/>
        </authorList>
    </citation>
    <scope>NUCLEOTIDE SEQUENCE [LARGE SCALE GENOMIC DNA]</scope>
    <source>
        <strain evidence="3">COOX1</strain>
    </source>
</reference>
<evidence type="ECO:0000313" key="4">
    <source>
        <dbReference type="Proteomes" id="UP000502196"/>
    </source>
</evidence>
<dbReference type="Gene3D" id="1.10.10.10">
    <property type="entry name" value="Winged helix-like DNA-binding domain superfamily/Winged helix DNA-binding domain"/>
    <property type="match status" value="1"/>
</dbReference>
<dbReference type="SMART" id="SM00347">
    <property type="entry name" value="HTH_MARR"/>
    <property type="match status" value="1"/>
</dbReference>
<dbReference type="Proteomes" id="UP000502196">
    <property type="component" value="Chromosome"/>
</dbReference>
<evidence type="ECO:0000256" key="1">
    <source>
        <dbReference type="ARBA" id="ARBA00023125"/>
    </source>
</evidence>
<sequence length="149" mass="17358">MEQMGPDPAGLERFFEHLQAVNRYVRAGWFGEPRRQPTRVQWMILRKLQRTGGCSVGELAQRVDVGTSAMSQMLDRLERVGWLSREPDPRDARGRTVRLTRQGEDVVRAVEQEWIRRLARPFARLEPDEQKQLLALMDKLAQFVTEEGR</sequence>
<dbReference type="PANTHER" id="PTHR33164">
    <property type="entry name" value="TRANSCRIPTIONAL REGULATOR, MARR FAMILY"/>
    <property type="match status" value="1"/>
</dbReference>
<dbReference type="GO" id="GO:0003700">
    <property type="term" value="F:DNA-binding transcription factor activity"/>
    <property type="evidence" value="ECO:0007669"/>
    <property type="project" value="InterPro"/>
</dbReference>
<dbReference type="InterPro" id="IPR000835">
    <property type="entry name" value="HTH_MarR-typ"/>
</dbReference>
<accession>A0A6F9EFG9</accession>
<dbReference type="PROSITE" id="PS50995">
    <property type="entry name" value="HTH_MARR_2"/>
    <property type="match status" value="1"/>
</dbReference>
<evidence type="ECO:0000259" key="2">
    <source>
        <dbReference type="PROSITE" id="PS50995"/>
    </source>
</evidence>
<dbReference type="GO" id="GO:0006950">
    <property type="term" value="P:response to stress"/>
    <property type="evidence" value="ECO:0007669"/>
    <property type="project" value="TreeGrafter"/>
</dbReference>
<dbReference type="EMBL" id="LR792683">
    <property type="protein sequence ID" value="CAB3395165.1"/>
    <property type="molecule type" value="Genomic_DNA"/>
</dbReference>
<dbReference type="PANTHER" id="PTHR33164:SF57">
    <property type="entry name" value="MARR-FAMILY TRANSCRIPTIONAL REGULATOR"/>
    <property type="match status" value="1"/>
</dbReference>
<organism evidence="3 4">
    <name type="scientific">Kyrpidia spormannii</name>
    <dbReference type="NCBI Taxonomy" id="2055160"/>
    <lineage>
        <taxon>Bacteria</taxon>
        <taxon>Bacillati</taxon>
        <taxon>Bacillota</taxon>
        <taxon>Bacilli</taxon>
        <taxon>Bacillales</taxon>
        <taxon>Alicyclobacillaceae</taxon>
        <taxon>Kyrpidia</taxon>
    </lineage>
</organism>
<proteinExistence type="predicted"/>
<evidence type="ECO:0000313" key="3">
    <source>
        <dbReference type="EMBL" id="CAB3395165.1"/>
    </source>
</evidence>
<dbReference type="AlphaFoldDB" id="A0A6F9EFG9"/>
<dbReference type="InterPro" id="IPR011991">
    <property type="entry name" value="ArsR-like_HTH"/>
</dbReference>
<dbReference type="PRINTS" id="PR00598">
    <property type="entry name" value="HTHMARR"/>
</dbReference>
<keyword evidence="1" id="KW-0238">DNA-binding</keyword>
<dbReference type="Pfam" id="PF01047">
    <property type="entry name" value="MarR"/>
    <property type="match status" value="1"/>
</dbReference>
<feature type="domain" description="HTH marR-type" evidence="2">
    <location>
        <begin position="1"/>
        <end position="142"/>
    </location>
</feature>
<dbReference type="InterPro" id="IPR036390">
    <property type="entry name" value="WH_DNA-bd_sf"/>
</dbReference>
<dbReference type="InterPro" id="IPR036388">
    <property type="entry name" value="WH-like_DNA-bd_sf"/>
</dbReference>
<dbReference type="GO" id="GO:0003677">
    <property type="term" value="F:DNA binding"/>
    <property type="evidence" value="ECO:0007669"/>
    <property type="project" value="UniProtKB-KW"/>
</dbReference>
<dbReference type="InterPro" id="IPR039422">
    <property type="entry name" value="MarR/SlyA-like"/>
</dbReference>
<dbReference type="CDD" id="cd00090">
    <property type="entry name" value="HTH_ARSR"/>
    <property type="match status" value="1"/>
</dbReference>
<gene>
    <name evidence="3" type="ORF">COOX1_2773</name>
</gene>